<comment type="caution">
    <text evidence="1">The sequence shown here is derived from an EMBL/GenBank/DDBJ whole genome shotgun (WGS) entry which is preliminary data.</text>
</comment>
<evidence type="ECO:0008006" key="3">
    <source>
        <dbReference type="Google" id="ProtNLM"/>
    </source>
</evidence>
<protein>
    <recommendedName>
        <fullName evidence="3">DUF2116 family Zn-ribbon domain-containing protein</fullName>
    </recommendedName>
</protein>
<dbReference type="RefSeq" id="WP_195812739.1">
    <property type="nucleotide sequence ID" value="NZ_JADOBI010000001.1"/>
</dbReference>
<name>A0ABS0DZR1_9GAMM</name>
<organism evidence="1 2">
    <name type="scientific">Rahnella laticis</name>
    <dbReference type="NCBI Taxonomy" id="2787622"/>
    <lineage>
        <taxon>Bacteria</taxon>
        <taxon>Pseudomonadati</taxon>
        <taxon>Pseudomonadota</taxon>
        <taxon>Gammaproteobacteria</taxon>
        <taxon>Enterobacterales</taxon>
        <taxon>Yersiniaceae</taxon>
        <taxon>Rahnella</taxon>
    </lineage>
</organism>
<gene>
    <name evidence="1" type="ORF">IV433_01430</name>
</gene>
<keyword evidence="2" id="KW-1185">Reference proteome</keyword>
<accession>A0ABS0DZR1</accession>
<dbReference type="EMBL" id="JADOBI010000001">
    <property type="protein sequence ID" value="MBF7978066.1"/>
    <property type="molecule type" value="Genomic_DNA"/>
</dbReference>
<sequence>MADEIDNAAALEELEREIALLNRSRDFLKFTGKCHYCEHPLLRGNFCDSGCRDDYELEKRQKAQRRYAA</sequence>
<evidence type="ECO:0000313" key="2">
    <source>
        <dbReference type="Proteomes" id="UP000636811"/>
    </source>
</evidence>
<dbReference type="Proteomes" id="UP000636811">
    <property type="component" value="Unassembled WGS sequence"/>
</dbReference>
<evidence type="ECO:0000313" key="1">
    <source>
        <dbReference type="EMBL" id="MBF7978066.1"/>
    </source>
</evidence>
<proteinExistence type="predicted"/>
<reference evidence="1 2" key="1">
    <citation type="submission" date="2020-11" db="EMBL/GenBank/DDBJ databases">
        <title>Taxonomic investigation of Rahnella strains.</title>
        <authorList>
            <person name="Lee S.D."/>
        </authorList>
    </citation>
    <scope>NUCLEOTIDE SEQUENCE [LARGE SCALE GENOMIC DNA]</scope>
    <source>
        <strain evidence="1 2">SAP-17</strain>
    </source>
</reference>